<dbReference type="SUPFAM" id="SSF82866">
    <property type="entry name" value="Multidrug efflux transporter AcrB transmembrane domain"/>
    <property type="match status" value="2"/>
</dbReference>
<keyword evidence="1" id="KW-0472">Membrane</keyword>
<feature type="transmembrane region" description="Helical" evidence="1">
    <location>
        <begin position="372"/>
        <end position="391"/>
    </location>
</feature>
<dbReference type="InterPro" id="IPR027463">
    <property type="entry name" value="AcrB_DN_DC_subdom"/>
</dbReference>
<dbReference type="Gene3D" id="3.30.70.1320">
    <property type="entry name" value="Multidrug efflux transporter AcrB pore domain like"/>
    <property type="match status" value="1"/>
</dbReference>
<feature type="transmembrane region" description="Helical" evidence="1">
    <location>
        <begin position="21"/>
        <end position="41"/>
    </location>
</feature>
<dbReference type="HOGENOM" id="CLU_002755_1_2_10"/>
<feature type="transmembrane region" description="Helical" evidence="1">
    <location>
        <begin position="474"/>
        <end position="501"/>
    </location>
</feature>
<dbReference type="PRINTS" id="PR00702">
    <property type="entry name" value="ACRIFLAVINRP"/>
</dbReference>
<dbReference type="GO" id="GO:0042910">
    <property type="term" value="F:xenobiotic transmembrane transporter activity"/>
    <property type="evidence" value="ECO:0007669"/>
    <property type="project" value="TreeGrafter"/>
</dbReference>
<feature type="transmembrane region" description="Helical" evidence="1">
    <location>
        <begin position="1060"/>
        <end position="1080"/>
    </location>
</feature>
<keyword evidence="1" id="KW-0812">Transmembrane</keyword>
<dbReference type="Gene3D" id="3.30.70.1430">
    <property type="entry name" value="Multidrug efflux transporter AcrB pore domain"/>
    <property type="match status" value="2"/>
</dbReference>
<feature type="transmembrane region" description="Helical" evidence="1">
    <location>
        <begin position="946"/>
        <end position="966"/>
    </location>
</feature>
<accession>J0XUT4</accession>
<dbReference type="Pfam" id="PF00873">
    <property type="entry name" value="ACR_tran"/>
    <property type="match status" value="2"/>
</dbReference>
<feature type="transmembrane region" description="Helical" evidence="1">
    <location>
        <begin position="594"/>
        <end position="614"/>
    </location>
</feature>
<dbReference type="AlphaFoldDB" id="J0XUT4"/>
<dbReference type="PANTHER" id="PTHR32063:SF24">
    <property type="entry name" value="CATION EFFLUX SYSTEM (ACRB_ACRD_ACRF FAMILY)"/>
    <property type="match status" value="1"/>
</dbReference>
<dbReference type="SUPFAM" id="SSF82714">
    <property type="entry name" value="Multidrug efflux transporter AcrB TolC docking domain, DN and DC subdomains"/>
    <property type="match status" value="2"/>
</dbReference>
<feature type="transmembrane region" description="Helical" evidence="1">
    <location>
        <begin position="397"/>
        <end position="422"/>
    </location>
</feature>
<feature type="transmembrane region" description="Helical" evidence="1">
    <location>
        <begin position="973"/>
        <end position="992"/>
    </location>
</feature>
<gene>
    <name evidence="2" type="ORF">SapgrDRAFT_0982</name>
</gene>
<dbReference type="InterPro" id="IPR001036">
    <property type="entry name" value="Acrflvin-R"/>
</dbReference>
<evidence type="ECO:0000256" key="1">
    <source>
        <dbReference type="SAM" id="Phobius"/>
    </source>
</evidence>
<dbReference type="PANTHER" id="PTHR32063">
    <property type="match status" value="1"/>
</dbReference>
<organism evidence="2 3">
    <name type="scientific">Saprospira grandis DSM 2844</name>
    <dbReference type="NCBI Taxonomy" id="694433"/>
    <lineage>
        <taxon>Bacteria</taxon>
        <taxon>Pseudomonadati</taxon>
        <taxon>Bacteroidota</taxon>
        <taxon>Saprospiria</taxon>
        <taxon>Saprospirales</taxon>
        <taxon>Saprospiraceae</taxon>
        <taxon>Saprospira</taxon>
    </lineage>
</organism>
<dbReference type="OrthoDB" id="9798415at2"/>
<reference evidence="3" key="1">
    <citation type="journal article" date="2012" name="Stand. Genomic Sci.">
        <title>Permanent draft genome sequence of the gliding predator Saprospira grandis strain Sa g1 (= HR1).</title>
        <authorList>
            <person name="Mavromatis K."/>
            <person name="Chertkov O."/>
            <person name="Lapidus A."/>
            <person name="Nolan M."/>
            <person name="Lucas S."/>
            <person name="Tice H."/>
            <person name="Del Rio T.G."/>
            <person name="Cheng J.F."/>
            <person name="Han C."/>
            <person name="Tapia R."/>
            <person name="Bruce D."/>
            <person name="Goodwin L.A."/>
            <person name="Pitluck S."/>
            <person name="Huntemann M."/>
            <person name="Liolios K."/>
            <person name="Pagani I."/>
            <person name="Ivanova N."/>
            <person name="Mikhailova N."/>
            <person name="Pati A."/>
            <person name="Chen A."/>
            <person name="Palaniappan K."/>
            <person name="Land M."/>
            <person name="Brambilla E.M."/>
            <person name="Rohde M."/>
            <person name="Spring S."/>
            <person name="Goker M."/>
            <person name="Detter J.C."/>
            <person name="Bristow J."/>
            <person name="Eisen J.A."/>
            <person name="Markowitz V."/>
            <person name="Hugenholtz P."/>
            <person name="Kyrpides N.C."/>
            <person name="Klenk H.P."/>
            <person name="Woyke T."/>
        </authorList>
    </citation>
    <scope>NUCLEOTIDE SEQUENCE [LARGE SCALE GENOMIC DNA]</scope>
    <source>
        <strain evidence="3">DSM 2844</strain>
    </source>
</reference>
<dbReference type="Gene3D" id="3.30.70.1440">
    <property type="entry name" value="Multidrug efflux transporter AcrB pore domain"/>
    <property type="match status" value="1"/>
</dbReference>
<sequence>MSQEKKKLYRSFGPSNFAVDNAISIFLLTGIIFLFGAQSYLTMPKEAFPEIVIPTIYVGTTYSGNSAEDMEKLVTIPLEKEIGSITGIKKLEATSIQDFSNIIVEFNTNVEVEKALREVKDAVDKAKNDADFPQDLTAGPDVFEINFSEFPILTVNISGRYTEDELRQYGEYLQDEIEKLSEISEVKLKGTSDKEVKIDVDWFKMQSRKLSFNDIANAISMENLTLSAGDFKSEGFNRSVRVVGEFKNVQEIENIIIRSEFQNPVFLKDIASVKMGFEDPTSIARSDQLQVVSLDVIKRSGENLLDASDKIKELVEKAQAKRFPSDLKVQIFNDQSVDTRNQVSNLQNSIISGIILVVLVLLFFLGLRNALFVGLAIPMSMFLGILILNLMGVTLNMIVLFSLILALGMLVDNSIVVVENVFRYVQEGYSLKDASKKAAGEVAMPIISSTATTLAAFFPLLFWPGLMGEFMGYLPLTLIIVLISSLFVALVLTPVFTAALMTKEKTPEEIEEQKGKKLMNNLIWIGVLAIIAVAGWIAGSDWVRNLFGIVTILTAMNVFLFAPGAVFFQDKFLPILENIYDKFISFALKGVMPYLLFLGVIGLLFLSVILMGVFPPKVEFFPAAEPKYVNVFVDLPIGSSIEATNELMKELKAKVEAVVRPYDEKGVIEAVLSQIGENTSDPSGPPEPGATPNKARLTVSFVPADERQGVLTSQIMEEIRQSVQGYAGVEIVVDRNQEGPPTGKPINLEISGDDVEMRELSAVANTVLNKLRNANIPGVEELKVNVNASVQQDLIEIDREAARRYGLSTYDIAMTIRTSLYGREVSKFKEGEDEYPIMLRFSEEYRQSQEALMNQNVTFRNMDAGGQIVQIPISSVAKKVPSTTYNAVKRKDEKRTITIYSNVLEGFNANEVVQQLQFIMNDYDMPEGYSFKFTGEQEEQAAAMEFLGSAFTIAILAIFLILVSQFNSLSKPFIIIVSVFFSTIGVLLGYILTGMDLVIIMTGIGIISLAGVVVNNAIVLIDYTDFLQKRRKEETGQDQLSDDEVRQSIIEGGKTRLRPVLLTAITTVLGLIPLAVGFNFDFYGLITELSPNIYWGGDNAAFWGAMSWTVVYGLIFATFLTLVIVPAMYWMMYKMNSFLGSLFGRKK</sequence>
<proteinExistence type="predicted"/>
<protein>
    <submittedName>
        <fullName evidence="2">Cation/multidrug efflux pump</fullName>
    </submittedName>
</protein>
<feature type="transmembrane region" description="Helical" evidence="1">
    <location>
        <begin position="522"/>
        <end position="539"/>
    </location>
</feature>
<feature type="transmembrane region" description="Helical" evidence="1">
    <location>
        <begin position="442"/>
        <end position="462"/>
    </location>
</feature>
<name>J0XUT4_9BACT</name>
<feature type="transmembrane region" description="Helical" evidence="1">
    <location>
        <begin position="545"/>
        <end position="568"/>
    </location>
</feature>
<evidence type="ECO:0000313" key="3">
    <source>
        <dbReference type="Proteomes" id="UP000005113"/>
    </source>
</evidence>
<keyword evidence="1" id="KW-1133">Transmembrane helix</keyword>
<evidence type="ECO:0000313" key="2">
    <source>
        <dbReference type="EMBL" id="EJF52711.1"/>
    </source>
</evidence>
<dbReference type="GO" id="GO:0005886">
    <property type="term" value="C:plasma membrane"/>
    <property type="evidence" value="ECO:0007669"/>
    <property type="project" value="TreeGrafter"/>
</dbReference>
<dbReference type="Gene3D" id="1.20.1640.10">
    <property type="entry name" value="Multidrug efflux transporter AcrB transmembrane domain"/>
    <property type="match status" value="2"/>
</dbReference>
<feature type="transmembrane region" description="Helical" evidence="1">
    <location>
        <begin position="346"/>
        <end position="365"/>
    </location>
</feature>
<dbReference type="EMBL" id="JH719942">
    <property type="protein sequence ID" value="EJF52711.1"/>
    <property type="molecule type" value="Genomic_DNA"/>
</dbReference>
<feature type="transmembrane region" description="Helical" evidence="1">
    <location>
        <begin position="1100"/>
        <end position="1125"/>
    </location>
</feature>
<dbReference type="RefSeq" id="WP_002657867.1">
    <property type="nucleotide sequence ID" value="NZ_JH719942.1"/>
</dbReference>
<dbReference type="SUPFAM" id="SSF82693">
    <property type="entry name" value="Multidrug efflux transporter AcrB pore domain, PN1, PN2, PC1 and PC2 subdomains"/>
    <property type="match status" value="3"/>
</dbReference>
<feature type="transmembrane region" description="Helical" evidence="1">
    <location>
        <begin position="998"/>
        <end position="1021"/>
    </location>
</feature>
<dbReference type="Proteomes" id="UP000005113">
    <property type="component" value="Unassembled WGS sequence"/>
</dbReference>
<dbReference type="Gene3D" id="3.30.2090.10">
    <property type="entry name" value="Multidrug efflux transporter AcrB TolC docking domain, DN and DC subdomains"/>
    <property type="match status" value="2"/>
</dbReference>